<evidence type="ECO:0000313" key="3">
    <source>
        <dbReference type="Proteomes" id="UP000315167"/>
    </source>
</evidence>
<dbReference type="Gene3D" id="3.10.450.50">
    <property type="match status" value="1"/>
</dbReference>
<dbReference type="InterPro" id="IPR027843">
    <property type="entry name" value="DUF4440"/>
</dbReference>
<organism evidence="2 3">
    <name type="scientific">Luteimonas cucumeris</name>
    <dbReference type="NCBI Taxonomy" id="985012"/>
    <lineage>
        <taxon>Bacteria</taxon>
        <taxon>Pseudomonadati</taxon>
        <taxon>Pseudomonadota</taxon>
        <taxon>Gammaproteobacteria</taxon>
        <taxon>Lysobacterales</taxon>
        <taxon>Lysobacteraceae</taxon>
        <taxon>Luteimonas</taxon>
    </lineage>
</organism>
<keyword evidence="3" id="KW-1185">Reference proteome</keyword>
<dbReference type="Proteomes" id="UP000315167">
    <property type="component" value="Unassembled WGS sequence"/>
</dbReference>
<keyword evidence="2" id="KW-0413">Isomerase</keyword>
<gene>
    <name evidence="2" type="ORF">IP90_02746</name>
</gene>
<reference evidence="2 3" key="1">
    <citation type="journal article" date="2015" name="Stand. Genomic Sci.">
        <title>Genomic Encyclopedia of Bacterial and Archaeal Type Strains, Phase III: the genomes of soil and plant-associated and newly described type strains.</title>
        <authorList>
            <person name="Whitman W.B."/>
            <person name="Woyke T."/>
            <person name="Klenk H.P."/>
            <person name="Zhou Y."/>
            <person name="Lilburn T.G."/>
            <person name="Beck B.J."/>
            <person name="De Vos P."/>
            <person name="Vandamme P."/>
            <person name="Eisen J.A."/>
            <person name="Garrity G."/>
            <person name="Hugenholtz P."/>
            <person name="Kyrpides N.C."/>
        </authorList>
    </citation>
    <scope>NUCLEOTIDE SEQUENCE [LARGE SCALE GENOMIC DNA]</scope>
    <source>
        <strain evidence="2 3">CGMCC 1.10821</strain>
    </source>
</reference>
<protein>
    <submittedName>
        <fullName evidence="2">Ketosteroid isomerase-like protein</fullName>
    </submittedName>
</protein>
<proteinExistence type="predicted"/>
<dbReference type="EMBL" id="VLKN01000006">
    <property type="protein sequence ID" value="TWI01122.1"/>
    <property type="molecule type" value="Genomic_DNA"/>
</dbReference>
<dbReference type="GO" id="GO:0016853">
    <property type="term" value="F:isomerase activity"/>
    <property type="evidence" value="ECO:0007669"/>
    <property type="project" value="UniProtKB-KW"/>
</dbReference>
<evidence type="ECO:0000313" key="2">
    <source>
        <dbReference type="EMBL" id="TWI01122.1"/>
    </source>
</evidence>
<name>A0A562L0G0_9GAMM</name>
<accession>A0A562L0G0</accession>
<evidence type="ECO:0000259" key="1">
    <source>
        <dbReference type="Pfam" id="PF14534"/>
    </source>
</evidence>
<dbReference type="AlphaFoldDB" id="A0A562L0G0"/>
<feature type="domain" description="DUF4440" evidence="1">
    <location>
        <begin position="99"/>
        <end position="207"/>
    </location>
</feature>
<dbReference type="Pfam" id="PF14534">
    <property type="entry name" value="DUF4440"/>
    <property type="match status" value="1"/>
</dbReference>
<comment type="caution">
    <text evidence="2">The sequence shown here is derived from an EMBL/GenBank/DDBJ whole genome shotgun (WGS) entry which is preliminary data.</text>
</comment>
<dbReference type="SUPFAM" id="SSF54427">
    <property type="entry name" value="NTF2-like"/>
    <property type="match status" value="1"/>
</dbReference>
<sequence length="216" mass="23717">MVILPFWSSMSRRIVRIVHSRWSHGCCFNAGRALTIHLSRSRFAARFISGVKRQSQIHATGDSAMKQIIRLMLWSMLLVFGNAIAQDPGTKDELIRTDKAWSAAASEGKDVEKVVAFWSNDAKIVPAGAPIISGKEAIRAFVTQSFATPGFRISWKTLDAAVSGDGTMGYTTAESTITMPGPDGNLVTETGRGVAVWRRDQDGSWKCVYDTWNHGP</sequence>
<dbReference type="InterPro" id="IPR032710">
    <property type="entry name" value="NTF2-like_dom_sf"/>
</dbReference>